<accession>A0AAW1GQH5</accession>
<feature type="region of interest" description="Disordered" evidence="1">
    <location>
        <begin position="23"/>
        <end position="100"/>
    </location>
</feature>
<comment type="caution">
    <text evidence="2">The sequence shown here is derived from an EMBL/GenBank/DDBJ whole genome shotgun (WGS) entry which is preliminary data.</text>
</comment>
<gene>
    <name evidence="2" type="ORF">RND81_14G143500</name>
</gene>
<evidence type="ECO:0000313" key="3">
    <source>
        <dbReference type="Proteomes" id="UP001443914"/>
    </source>
</evidence>
<keyword evidence="3" id="KW-1185">Reference proteome</keyword>
<reference evidence="2" key="1">
    <citation type="submission" date="2024-03" db="EMBL/GenBank/DDBJ databases">
        <title>WGS assembly of Saponaria officinalis var. Norfolk2.</title>
        <authorList>
            <person name="Jenkins J."/>
            <person name="Shu S."/>
            <person name="Grimwood J."/>
            <person name="Barry K."/>
            <person name="Goodstein D."/>
            <person name="Schmutz J."/>
            <person name="Leebens-Mack J."/>
            <person name="Osbourn A."/>
        </authorList>
    </citation>
    <scope>NUCLEOTIDE SEQUENCE [LARGE SCALE GENOMIC DNA]</scope>
    <source>
        <strain evidence="2">JIC</strain>
    </source>
</reference>
<name>A0AAW1GQH5_SAPOF</name>
<protein>
    <submittedName>
        <fullName evidence="2">Uncharacterized protein</fullName>
    </submittedName>
</protein>
<feature type="compositionally biased region" description="Basic and acidic residues" evidence="1">
    <location>
        <begin position="58"/>
        <end position="69"/>
    </location>
</feature>
<sequence>MPGSVMIMADFPGALLREVDVDSEEHVNDDDCSHVEEEADSEQEGDDLFLQNQASESDIPRKVVRDGRGRYVPCSDGSSSTGRKKTKRDLSWRLTSPVLG</sequence>
<dbReference type="Proteomes" id="UP001443914">
    <property type="component" value="Unassembled WGS sequence"/>
</dbReference>
<evidence type="ECO:0000256" key="1">
    <source>
        <dbReference type="SAM" id="MobiDB-lite"/>
    </source>
</evidence>
<dbReference type="AlphaFoldDB" id="A0AAW1GQH5"/>
<evidence type="ECO:0000313" key="2">
    <source>
        <dbReference type="EMBL" id="KAK9665890.1"/>
    </source>
</evidence>
<proteinExistence type="predicted"/>
<feature type="compositionally biased region" description="Basic and acidic residues" evidence="1">
    <location>
        <begin position="23"/>
        <end position="36"/>
    </location>
</feature>
<feature type="compositionally biased region" description="Acidic residues" evidence="1">
    <location>
        <begin position="37"/>
        <end position="47"/>
    </location>
</feature>
<dbReference type="EMBL" id="JBDFQZ010000014">
    <property type="protein sequence ID" value="KAK9665890.1"/>
    <property type="molecule type" value="Genomic_DNA"/>
</dbReference>
<organism evidence="2 3">
    <name type="scientific">Saponaria officinalis</name>
    <name type="common">Common soapwort</name>
    <name type="synonym">Lychnis saponaria</name>
    <dbReference type="NCBI Taxonomy" id="3572"/>
    <lineage>
        <taxon>Eukaryota</taxon>
        <taxon>Viridiplantae</taxon>
        <taxon>Streptophyta</taxon>
        <taxon>Embryophyta</taxon>
        <taxon>Tracheophyta</taxon>
        <taxon>Spermatophyta</taxon>
        <taxon>Magnoliopsida</taxon>
        <taxon>eudicotyledons</taxon>
        <taxon>Gunneridae</taxon>
        <taxon>Pentapetalae</taxon>
        <taxon>Caryophyllales</taxon>
        <taxon>Caryophyllaceae</taxon>
        <taxon>Caryophylleae</taxon>
        <taxon>Saponaria</taxon>
    </lineage>
</organism>